<dbReference type="KEGG" id="blep:AL038_07815"/>
<evidence type="ECO:0000259" key="1">
    <source>
        <dbReference type="Pfam" id="PF00561"/>
    </source>
</evidence>
<dbReference type="SUPFAM" id="SSF53474">
    <property type="entry name" value="alpha/beta-Hydrolases"/>
    <property type="match status" value="1"/>
</dbReference>
<dbReference type="EMBL" id="CP018889">
    <property type="protein sequence ID" value="AUI70139.1"/>
    <property type="molecule type" value="Genomic_DNA"/>
</dbReference>
<sequence length="296" mass="33319">MRYIIHSFYLCFFLSISLSAEVLTIPHHQQTLNASLTLAPHKTLNDGVILMTHGTLGSRQMEIMQTLQMLLAEKGLNSLAINLSYGIDNRPAQLFDCQTIHRHYHTDAIDEIDAWVQWLSTQGVKQIVLLGHSRGANQTAWYATEHDSDRIKAIVLIAPMLWVSEKVASYYQANYTVALTDVLARANHEKELSAVGFLHCHNATVTADSFRAYYADDPRFHTPTLMARLTKPALLITGSADTTTEGIEQEIIPLLETKKLQQLRIEGADHFFRDLYAEDMAEGIAQFLQPLLDKAN</sequence>
<protein>
    <submittedName>
        <fullName evidence="2">Alpha/beta fold hydrolase</fullName>
    </submittedName>
</protein>
<proteinExistence type="predicted"/>
<reference evidence="3" key="1">
    <citation type="submission" date="2016-12" db="EMBL/GenBank/DDBJ databases">
        <title>Complete Genome Sequence of Beggiatoa leptomitiformis D-401.</title>
        <authorList>
            <person name="Fomenkov A."/>
            <person name="Vincze T."/>
            <person name="Grabovich M."/>
            <person name="Anton B.P."/>
            <person name="Dubinina G."/>
            <person name="Orlova M."/>
            <person name="Belousova E."/>
            <person name="Roberts R.J."/>
        </authorList>
    </citation>
    <scope>NUCLEOTIDE SEQUENCE [LARGE SCALE GENOMIC DNA]</scope>
    <source>
        <strain evidence="3">D-401</strain>
    </source>
</reference>
<dbReference type="AlphaFoldDB" id="A0A2N9YIB1"/>
<dbReference type="GO" id="GO:0016787">
    <property type="term" value="F:hydrolase activity"/>
    <property type="evidence" value="ECO:0007669"/>
    <property type="project" value="UniProtKB-KW"/>
</dbReference>
<feature type="domain" description="AB hydrolase-1" evidence="1">
    <location>
        <begin position="48"/>
        <end position="187"/>
    </location>
</feature>
<dbReference type="Gene3D" id="3.40.50.1820">
    <property type="entry name" value="alpha/beta hydrolase"/>
    <property type="match status" value="1"/>
</dbReference>
<dbReference type="PANTHER" id="PTHR42886">
    <property type="entry name" value="RE40534P-RELATED"/>
    <property type="match status" value="1"/>
</dbReference>
<organism evidence="2 3">
    <name type="scientific">Beggiatoa leptomitoformis</name>
    <dbReference type="NCBI Taxonomy" id="288004"/>
    <lineage>
        <taxon>Bacteria</taxon>
        <taxon>Pseudomonadati</taxon>
        <taxon>Pseudomonadota</taxon>
        <taxon>Gammaproteobacteria</taxon>
        <taxon>Thiotrichales</taxon>
        <taxon>Thiotrichaceae</taxon>
        <taxon>Beggiatoa</taxon>
    </lineage>
</organism>
<dbReference type="PANTHER" id="PTHR42886:SF53">
    <property type="entry name" value="ALPHA_BETA-HYDROLASES SUPERFAMILY PROTEIN"/>
    <property type="match status" value="1"/>
</dbReference>
<dbReference type="RefSeq" id="WP_062151414.1">
    <property type="nucleotide sequence ID" value="NZ_CP012373.2"/>
</dbReference>
<evidence type="ECO:0000313" key="2">
    <source>
        <dbReference type="EMBL" id="AUI70139.1"/>
    </source>
</evidence>
<name>A0A2N9YIB1_9GAMM</name>
<dbReference type="InterPro" id="IPR029058">
    <property type="entry name" value="AB_hydrolase_fold"/>
</dbReference>
<dbReference type="STRING" id="288004.AL038_07815"/>
<gene>
    <name evidence="2" type="ORF">BLE401_16500</name>
</gene>
<keyword evidence="2" id="KW-0378">Hydrolase</keyword>
<keyword evidence="3" id="KW-1185">Reference proteome</keyword>
<dbReference type="OrthoDB" id="8208091at2"/>
<evidence type="ECO:0000313" key="3">
    <source>
        <dbReference type="Proteomes" id="UP000234271"/>
    </source>
</evidence>
<dbReference type="Pfam" id="PF00561">
    <property type="entry name" value="Abhydrolase_1"/>
    <property type="match status" value="1"/>
</dbReference>
<dbReference type="Proteomes" id="UP000234271">
    <property type="component" value="Chromosome"/>
</dbReference>
<accession>A0A2N9YIB1</accession>
<dbReference type="InterPro" id="IPR000073">
    <property type="entry name" value="AB_hydrolase_1"/>
</dbReference>